<dbReference type="PROSITE" id="PS50850">
    <property type="entry name" value="MFS"/>
    <property type="match status" value="1"/>
</dbReference>
<dbReference type="Pfam" id="PF07690">
    <property type="entry name" value="MFS_1"/>
    <property type="match status" value="1"/>
</dbReference>
<name>A0ABV2FJ45_9STRE</name>
<feature type="transmembrane region" description="Helical" evidence="7">
    <location>
        <begin position="316"/>
        <end position="335"/>
    </location>
</feature>
<organism evidence="9 10">
    <name type="scientific">Streptococcus rupicaprae</name>
    <dbReference type="NCBI Taxonomy" id="759619"/>
    <lineage>
        <taxon>Bacteria</taxon>
        <taxon>Bacillati</taxon>
        <taxon>Bacillota</taxon>
        <taxon>Bacilli</taxon>
        <taxon>Lactobacillales</taxon>
        <taxon>Streptococcaceae</taxon>
        <taxon>Streptococcus</taxon>
    </lineage>
</organism>
<dbReference type="Proteomes" id="UP001549122">
    <property type="component" value="Unassembled WGS sequence"/>
</dbReference>
<dbReference type="EMBL" id="JBEPLO010000018">
    <property type="protein sequence ID" value="MET3558552.1"/>
    <property type="molecule type" value="Genomic_DNA"/>
</dbReference>
<comment type="caution">
    <text evidence="9">The sequence shown here is derived from an EMBL/GenBank/DDBJ whole genome shotgun (WGS) entry which is preliminary data.</text>
</comment>
<dbReference type="PANTHER" id="PTHR23517">
    <property type="entry name" value="RESISTANCE PROTEIN MDTM, PUTATIVE-RELATED-RELATED"/>
    <property type="match status" value="1"/>
</dbReference>
<feature type="transmembrane region" description="Helical" evidence="7">
    <location>
        <begin position="355"/>
        <end position="374"/>
    </location>
</feature>
<keyword evidence="10" id="KW-1185">Reference proteome</keyword>
<evidence type="ECO:0000256" key="5">
    <source>
        <dbReference type="ARBA" id="ARBA00022989"/>
    </source>
</evidence>
<dbReference type="SUPFAM" id="SSF103473">
    <property type="entry name" value="MFS general substrate transporter"/>
    <property type="match status" value="1"/>
</dbReference>
<proteinExistence type="predicted"/>
<evidence type="ECO:0000256" key="6">
    <source>
        <dbReference type="ARBA" id="ARBA00023136"/>
    </source>
</evidence>
<evidence type="ECO:0000313" key="10">
    <source>
        <dbReference type="Proteomes" id="UP001549122"/>
    </source>
</evidence>
<gene>
    <name evidence="9" type="ORF">ABID29_001678</name>
</gene>
<keyword evidence="5 7" id="KW-1133">Transmembrane helix</keyword>
<dbReference type="PANTHER" id="PTHR23517:SF3">
    <property type="entry name" value="INTEGRAL MEMBRANE TRANSPORT PROTEIN"/>
    <property type="match status" value="1"/>
</dbReference>
<accession>A0ABV2FJ45</accession>
<feature type="transmembrane region" description="Helical" evidence="7">
    <location>
        <begin position="16"/>
        <end position="37"/>
    </location>
</feature>
<protein>
    <submittedName>
        <fullName evidence="9">DHA1 family multidrug resistance protein B-like MFS transporter</fullName>
    </submittedName>
</protein>
<evidence type="ECO:0000256" key="4">
    <source>
        <dbReference type="ARBA" id="ARBA00022692"/>
    </source>
</evidence>
<dbReference type="RefSeq" id="WP_354365690.1">
    <property type="nucleotide sequence ID" value="NZ_JBEPLO010000018.1"/>
</dbReference>
<keyword evidence="2" id="KW-0813">Transport</keyword>
<feature type="transmembrane region" description="Helical" evidence="7">
    <location>
        <begin position="256"/>
        <end position="279"/>
    </location>
</feature>
<reference evidence="9 10" key="1">
    <citation type="submission" date="2024-06" db="EMBL/GenBank/DDBJ databases">
        <title>Genomic Encyclopedia of Type Strains, Phase IV (KMG-IV): sequencing the most valuable type-strain genomes for metagenomic binning, comparative biology and taxonomic classification.</title>
        <authorList>
            <person name="Goeker M."/>
        </authorList>
    </citation>
    <scope>NUCLEOTIDE SEQUENCE [LARGE SCALE GENOMIC DNA]</scope>
    <source>
        <strain evidence="9 10">DSM 28303</strain>
    </source>
</reference>
<feature type="domain" description="Major facilitator superfamily (MFS) profile" evidence="8">
    <location>
        <begin position="1"/>
        <end position="402"/>
    </location>
</feature>
<evidence type="ECO:0000256" key="2">
    <source>
        <dbReference type="ARBA" id="ARBA00022448"/>
    </source>
</evidence>
<evidence type="ECO:0000259" key="8">
    <source>
        <dbReference type="PROSITE" id="PS50850"/>
    </source>
</evidence>
<evidence type="ECO:0000313" key="9">
    <source>
        <dbReference type="EMBL" id="MET3558552.1"/>
    </source>
</evidence>
<feature type="transmembrane region" description="Helical" evidence="7">
    <location>
        <begin position="291"/>
        <end position="310"/>
    </location>
</feature>
<dbReference type="InterPro" id="IPR020846">
    <property type="entry name" value="MFS_dom"/>
</dbReference>
<comment type="subcellular location">
    <subcellularLocation>
        <location evidence="1">Cell membrane</location>
        <topology evidence="1">Multi-pass membrane protein</topology>
    </subcellularLocation>
</comment>
<dbReference type="InterPro" id="IPR036259">
    <property type="entry name" value="MFS_trans_sf"/>
</dbReference>
<keyword evidence="4 7" id="KW-0812">Transmembrane</keyword>
<feature type="transmembrane region" description="Helical" evidence="7">
    <location>
        <begin position="75"/>
        <end position="92"/>
    </location>
</feature>
<evidence type="ECO:0000256" key="3">
    <source>
        <dbReference type="ARBA" id="ARBA00022475"/>
    </source>
</evidence>
<feature type="transmembrane region" description="Helical" evidence="7">
    <location>
        <begin position="165"/>
        <end position="185"/>
    </location>
</feature>
<keyword evidence="3" id="KW-1003">Cell membrane</keyword>
<feature type="transmembrane region" description="Helical" evidence="7">
    <location>
        <begin position="43"/>
        <end position="63"/>
    </location>
</feature>
<feature type="transmembrane region" description="Helical" evidence="7">
    <location>
        <begin position="218"/>
        <end position="236"/>
    </location>
</feature>
<feature type="transmembrane region" description="Helical" evidence="7">
    <location>
        <begin position="380"/>
        <end position="398"/>
    </location>
</feature>
<evidence type="ECO:0000256" key="1">
    <source>
        <dbReference type="ARBA" id="ARBA00004651"/>
    </source>
</evidence>
<dbReference type="Gene3D" id="1.20.1250.20">
    <property type="entry name" value="MFS general substrate transporter like domains"/>
    <property type="match status" value="1"/>
</dbReference>
<dbReference type="InterPro" id="IPR050171">
    <property type="entry name" value="MFS_Transporters"/>
</dbReference>
<feature type="transmembrane region" description="Helical" evidence="7">
    <location>
        <begin position="137"/>
        <end position="159"/>
    </location>
</feature>
<keyword evidence="6 7" id="KW-0472">Membrane</keyword>
<evidence type="ECO:0000256" key="7">
    <source>
        <dbReference type="SAM" id="Phobius"/>
    </source>
</evidence>
<sequence>MKEFLALPKQLQWREGLMFLAIILGSAIFPFMSMYYVQYFGAFVTGLLVILTQAASFMAILYGGHLSDSVGRKKVTDWGNLGVVIGYLITLFANVPGYVQPILTFIGIFTVEVASNFSHPAYDAMIIDLTDETNRRFVYAISYWIINVAVMLGAGIAGAFYDQHFFELLLAMTAVAIFTYLVMLWKFEETRPADFVFEHGQGILSPFRNYRDVVRDRAFMVYTLGVVLFSAVWTQIDNYIPVHYKTIYQPTVAFGFEVTGAKLLSLAVLINTTMIVFLMTTVNRLTKPMQLIPQLLIGGSIFALGIFSAFTFKSLWLILLSAVVYTVGEMINIPASQLLRAEMMDENKIGSYSGFISMAQPLGYIIAGVMVSMSQFTGTLGVQIVFILIAFFGLFFTVKGAQLKGIEL</sequence>
<dbReference type="InterPro" id="IPR011701">
    <property type="entry name" value="MFS"/>
</dbReference>
<dbReference type="CDD" id="cd17329">
    <property type="entry name" value="MFS_MdtH_MDR_like"/>
    <property type="match status" value="1"/>
</dbReference>